<keyword evidence="2" id="KW-1185">Reference proteome</keyword>
<reference evidence="2" key="1">
    <citation type="submission" date="2023-07" db="EMBL/GenBank/DDBJ databases">
        <title>30 novel species of actinomycetes from the DSMZ collection.</title>
        <authorList>
            <person name="Nouioui I."/>
        </authorList>
    </citation>
    <scope>NUCLEOTIDE SEQUENCE [LARGE SCALE GENOMIC DNA]</scope>
    <source>
        <strain evidence="2">DSM 44743</strain>
    </source>
</reference>
<protein>
    <submittedName>
        <fullName evidence="1">Uncharacterized protein</fullName>
    </submittedName>
</protein>
<dbReference type="Proteomes" id="UP001183390">
    <property type="component" value="Unassembled WGS sequence"/>
</dbReference>
<proteinExistence type="predicted"/>
<dbReference type="RefSeq" id="WP_311510312.1">
    <property type="nucleotide sequence ID" value="NZ_JAVREP010000001.1"/>
</dbReference>
<evidence type="ECO:0000313" key="1">
    <source>
        <dbReference type="EMBL" id="MDT0327555.1"/>
    </source>
</evidence>
<gene>
    <name evidence="1" type="ORF">RM479_03935</name>
</gene>
<evidence type="ECO:0000313" key="2">
    <source>
        <dbReference type="Proteomes" id="UP001183390"/>
    </source>
</evidence>
<dbReference type="EMBL" id="JAVREP010000001">
    <property type="protein sequence ID" value="MDT0327555.1"/>
    <property type="molecule type" value="Genomic_DNA"/>
</dbReference>
<comment type="caution">
    <text evidence="1">The sequence shown here is derived from an EMBL/GenBank/DDBJ whole genome shotgun (WGS) entry which is preliminary data.</text>
</comment>
<organism evidence="1 2">
    <name type="scientific">Nocardiopsis lambiniae</name>
    <dbReference type="NCBI Taxonomy" id="3075539"/>
    <lineage>
        <taxon>Bacteria</taxon>
        <taxon>Bacillati</taxon>
        <taxon>Actinomycetota</taxon>
        <taxon>Actinomycetes</taxon>
        <taxon>Streptosporangiales</taxon>
        <taxon>Nocardiopsidaceae</taxon>
        <taxon>Nocardiopsis</taxon>
    </lineage>
</organism>
<accession>A0ABU2M4H7</accession>
<name>A0ABU2M4H7_9ACTN</name>
<sequence length="47" mass="4786">MPDEISGHLLLAAAIDGLVTDAPVGRPIGGVIADPARRGGPVPTERR</sequence>